<feature type="transmembrane region" description="Helical" evidence="8">
    <location>
        <begin position="169"/>
        <end position="188"/>
    </location>
</feature>
<keyword evidence="2" id="KW-0813">Transport</keyword>
<evidence type="ECO:0000256" key="4">
    <source>
        <dbReference type="ARBA" id="ARBA00022970"/>
    </source>
</evidence>
<evidence type="ECO:0000256" key="1">
    <source>
        <dbReference type="ARBA" id="ARBA00004141"/>
    </source>
</evidence>
<reference evidence="10 11" key="1">
    <citation type="submission" date="2020-10" db="EMBL/GenBank/DDBJ databases">
        <title>Sequencing the genomes of 1000 actinobacteria strains.</title>
        <authorList>
            <person name="Klenk H.-P."/>
        </authorList>
    </citation>
    <scope>NUCLEOTIDE SEQUENCE [LARGE SCALE GENOMIC DNA]</scope>
    <source>
        <strain evidence="10 11">DSM 45157</strain>
    </source>
</reference>
<evidence type="ECO:0000256" key="7">
    <source>
        <dbReference type="SAM" id="MobiDB-lite"/>
    </source>
</evidence>
<feature type="transmembrane region" description="Helical" evidence="8">
    <location>
        <begin position="56"/>
        <end position="75"/>
    </location>
</feature>
<dbReference type="Pfam" id="PF00324">
    <property type="entry name" value="AA_permease"/>
    <property type="match status" value="1"/>
</dbReference>
<feature type="compositionally biased region" description="Polar residues" evidence="7">
    <location>
        <begin position="1"/>
        <end position="16"/>
    </location>
</feature>
<comment type="subcellular location">
    <subcellularLocation>
        <location evidence="1">Membrane</location>
        <topology evidence="1">Multi-pass membrane protein</topology>
    </subcellularLocation>
</comment>
<organism evidence="10 11">
    <name type="scientific">Nocardiopsis terrae</name>
    <dbReference type="NCBI Taxonomy" id="372655"/>
    <lineage>
        <taxon>Bacteria</taxon>
        <taxon>Bacillati</taxon>
        <taxon>Actinomycetota</taxon>
        <taxon>Actinomycetes</taxon>
        <taxon>Streptosporangiales</taxon>
        <taxon>Nocardiopsidaceae</taxon>
        <taxon>Nocardiopsis</taxon>
    </lineage>
</organism>
<dbReference type="InterPro" id="IPR004840">
    <property type="entry name" value="Amino_acid_permease_CS"/>
</dbReference>
<feature type="transmembrane region" description="Helical" evidence="8">
    <location>
        <begin position="136"/>
        <end position="157"/>
    </location>
</feature>
<evidence type="ECO:0000259" key="9">
    <source>
        <dbReference type="Pfam" id="PF00324"/>
    </source>
</evidence>
<keyword evidence="11" id="KW-1185">Reference proteome</keyword>
<accession>A0ABR9HHH4</accession>
<dbReference type="PIRSF" id="PIRSF006060">
    <property type="entry name" value="AA_transporter"/>
    <property type="match status" value="1"/>
</dbReference>
<evidence type="ECO:0000256" key="6">
    <source>
        <dbReference type="ARBA" id="ARBA00023136"/>
    </source>
</evidence>
<dbReference type="InterPro" id="IPR004841">
    <property type="entry name" value="AA-permease/SLC12A_dom"/>
</dbReference>
<dbReference type="Proteomes" id="UP000598217">
    <property type="component" value="Unassembled WGS sequence"/>
</dbReference>
<keyword evidence="5 8" id="KW-1133">Transmembrane helix</keyword>
<dbReference type="EMBL" id="JADBDY010000001">
    <property type="protein sequence ID" value="MBE1458480.1"/>
    <property type="molecule type" value="Genomic_DNA"/>
</dbReference>
<feature type="region of interest" description="Disordered" evidence="7">
    <location>
        <begin position="480"/>
        <end position="505"/>
    </location>
</feature>
<feature type="domain" description="Amino acid permease/ SLC12A" evidence="9">
    <location>
        <begin position="28"/>
        <end position="437"/>
    </location>
</feature>
<feature type="compositionally biased region" description="Basic and acidic residues" evidence="7">
    <location>
        <begin position="491"/>
        <end position="505"/>
    </location>
</feature>
<feature type="transmembrane region" description="Helical" evidence="8">
    <location>
        <begin position="341"/>
        <end position="362"/>
    </location>
</feature>
<keyword evidence="3 8" id="KW-0812">Transmembrane</keyword>
<dbReference type="PANTHER" id="PTHR43495:SF5">
    <property type="entry name" value="GAMMA-AMINOBUTYRIC ACID PERMEASE"/>
    <property type="match status" value="1"/>
</dbReference>
<feature type="transmembrane region" description="Helical" evidence="8">
    <location>
        <begin position="439"/>
        <end position="456"/>
    </location>
</feature>
<feature type="transmembrane region" description="Helical" evidence="8">
    <location>
        <begin position="368"/>
        <end position="393"/>
    </location>
</feature>
<evidence type="ECO:0000256" key="8">
    <source>
        <dbReference type="SAM" id="Phobius"/>
    </source>
</evidence>
<feature type="transmembrane region" description="Helical" evidence="8">
    <location>
        <begin position="250"/>
        <end position="269"/>
    </location>
</feature>
<evidence type="ECO:0000313" key="10">
    <source>
        <dbReference type="EMBL" id="MBE1458480.1"/>
    </source>
</evidence>
<evidence type="ECO:0000313" key="11">
    <source>
        <dbReference type="Proteomes" id="UP000598217"/>
    </source>
</evidence>
<dbReference type="PANTHER" id="PTHR43495">
    <property type="entry name" value="GABA PERMEASE"/>
    <property type="match status" value="1"/>
</dbReference>
<evidence type="ECO:0000256" key="3">
    <source>
        <dbReference type="ARBA" id="ARBA00022692"/>
    </source>
</evidence>
<feature type="transmembrane region" description="Helical" evidence="8">
    <location>
        <begin position="414"/>
        <end position="433"/>
    </location>
</feature>
<feature type="region of interest" description="Disordered" evidence="7">
    <location>
        <begin position="1"/>
        <end position="20"/>
    </location>
</feature>
<protein>
    <submittedName>
        <fullName evidence="10">GABA permease</fullName>
    </submittedName>
</protein>
<name>A0ABR9HHH4_9ACTN</name>
<feature type="transmembrane region" description="Helical" evidence="8">
    <location>
        <begin position="109"/>
        <end position="130"/>
    </location>
</feature>
<sequence length="505" mass="53272">MTRSETSSEETAQTDNGPGLAHSLRRRHMALIAIGGSVGAGLFIGSGAVIQTAGPAAVLSYTLAGALVFLTLRALGEMVVSVPAGGSFSDYARLAFGPRAGFTIGWVYWWMYAVLVAAESVAGAAILSQWVQVPGWALALIVLLAMTAANLISVRVFAETESLFSLVKVATIVAFLLVGGLYAFGLWSGSEGATVTNLWELGGFAPNGWVAVLGATVVVLFAFGGVEIITIAAGESAEPERGVASAITNVLWRIGLFYVASIVVVVMVVPWNSTDLDRSPFVVVMETVGIPGAALIMEIVVLIAVLSVLNAAMYTSSRMLFMLTRQGDAPRLLRGANRRGVPVRAILLGTVVGYAAVVADYLAPGRVFPFLVASIGAILLVLFLTICASQLVVGARVRRNAPERLTLRMWGFPYLTWATLVGLVAIFLAMATLPEHRQALWATVAAVVVALLAYEVRRLFGSTEPSRRVLGVGGRATPEELDRVAGTGTGRVRDGEARGEDLSPR</sequence>
<feature type="transmembrane region" description="Helical" evidence="8">
    <location>
        <begin position="208"/>
        <end position="229"/>
    </location>
</feature>
<dbReference type="Gene3D" id="1.20.1740.10">
    <property type="entry name" value="Amino acid/polyamine transporter I"/>
    <property type="match status" value="1"/>
</dbReference>
<comment type="caution">
    <text evidence="10">The sequence shown here is derived from an EMBL/GenBank/DDBJ whole genome shotgun (WGS) entry which is preliminary data.</text>
</comment>
<keyword evidence="4" id="KW-0029">Amino-acid transport</keyword>
<gene>
    <name evidence="10" type="ORF">H4W79_002694</name>
</gene>
<evidence type="ECO:0000256" key="5">
    <source>
        <dbReference type="ARBA" id="ARBA00022989"/>
    </source>
</evidence>
<dbReference type="PROSITE" id="PS00218">
    <property type="entry name" value="AMINO_ACID_PERMEASE_1"/>
    <property type="match status" value="1"/>
</dbReference>
<keyword evidence="6 8" id="KW-0472">Membrane</keyword>
<feature type="transmembrane region" description="Helical" evidence="8">
    <location>
        <begin position="30"/>
        <end position="50"/>
    </location>
</feature>
<feature type="transmembrane region" description="Helical" evidence="8">
    <location>
        <begin position="289"/>
        <end position="312"/>
    </location>
</feature>
<evidence type="ECO:0000256" key="2">
    <source>
        <dbReference type="ARBA" id="ARBA00022448"/>
    </source>
</evidence>
<proteinExistence type="predicted"/>